<dbReference type="AlphaFoldDB" id="A0A6J4PUJ6"/>
<dbReference type="InterPro" id="IPR011008">
    <property type="entry name" value="Dimeric_a/b-barrel"/>
</dbReference>
<feature type="domain" description="Stress-response A/B barrel" evidence="2">
    <location>
        <begin position="2"/>
        <end position="94"/>
    </location>
</feature>
<accession>A0A6J4PUJ6</accession>
<dbReference type="Pfam" id="PF07876">
    <property type="entry name" value="Dabb"/>
    <property type="match status" value="1"/>
</dbReference>
<dbReference type="EMBL" id="CADCUZ010000108">
    <property type="protein sequence ID" value="CAA9425833.1"/>
    <property type="molecule type" value="Genomic_DNA"/>
</dbReference>
<dbReference type="SMART" id="SM00886">
    <property type="entry name" value="Dabb"/>
    <property type="match status" value="1"/>
</dbReference>
<gene>
    <name evidence="3" type="ORF">AVDCRST_MAG55-2306</name>
</gene>
<comment type="subunit">
    <text evidence="1">Homodimer.</text>
</comment>
<evidence type="ECO:0000259" key="2">
    <source>
        <dbReference type="PROSITE" id="PS51502"/>
    </source>
</evidence>
<evidence type="ECO:0000256" key="1">
    <source>
        <dbReference type="ARBA" id="ARBA00011738"/>
    </source>
</evidence>
<dbReference type="SUPFAM" id="SSF54909">
    <property type="entry name" value="Dimeric alpha+beta barrel"/>
    <property type="match status" value="1"/>
</dbReference>
<dbReference type="PROSITE" id="PS51502">
    <property type="entry name" value="S_R_A_B_BARREL"/>
    <property type="match status" value="1"/>
</dbReference>
<dbReference type="PANTHER" id="PTHR33178:SF10">
    <property type="entry name" value="STRESS-RESPONSE A_B BARREL DOMAIN-CONTAINING PROTEIN"/>
    <property type="match status" value="1"/>
</dbReference>
<dbReference type="InterPro" id="IPR013097">
    <property type="entry name" value="Dabb"/>
</dbReference>
<reference evidence="3" key="1">
    <citation type="submission" date="2020-02" db="EMBL/GenBank/DDBJ databases">
        <authorList>
            <person name="Meier V. D."/>
        </authorList>
    </citation>
    <scope>NUCLEOTIDE SEQUENCE</scope>
    <source>
        <strain evidence="3">AVDCRST_MAG55</strain>
    </source>
</reference>
<dbReference type="Gene3D" id="3.30.70.100">
    <property type="match status" value="1"/>
</dbReference>
<name>A0A6J4PUJ6_9ACTN</name>
<sequence>MVDHLVFFAVREGASAEGVEDLLSSIRGLRSEVPGVVDLSVGQDFSGRSGGYTHALFARFEDAAGLEAYMGHPAHLAVVEKLGAVTTGRIVADYEF</sequence>
<dbReference type="InterPro" id="IPR044662">
    <property type="entry name" value="HS1/DABB1-like"/>
</dbReference>
<protein>
    <recommendedName>
        <fullName evidence="2">Stress-response A/B barrel domain-containing protein</fullName>
    </recommendedName>
</protein>
<organism evidence="3">
    <name type="scientific">uncultured Rubrobacteraceae bacterium</name>
    <dbReference type="NCBI Taxonomy" id="349277"/>
    <lineage>
        <taxon>Bacteria</taxon>
        <taxon>Bacillati</taxon>
        <taxon>Actinomycetota</taxon>
        <taxon>Rubrobacteria</taxon>
        <taxon>Rubrobacterales</taxon>
        <taxon>Rubrobacteraceae</taxon>
        <taxon>environmental samples</taxon>
    </lineage>
</organism>
<dbReference type="PANTHER" id="PTHR33178">
    <property type="match status" value="1"/>
</dbReference>
<proteinExistence type="predicted"/>
<evidence type="ECO:0000313" key="3">
    <source>
        <dbReference type="EMBL" id="CAA9425833.1"/>
    </source>
</evidence>